<reference evidence="16" key="3">
    <citation type="submission" date="2025-08" db="UniProtKB">
        <authorList>
            <consortium name="RefSeq"/>
        </authorList>
    </citation>
    <scope>IDENTIFICATION</scope>
    <source>
        <strain evidence="16">17A/GY</strain>
        <tissue evidence="16">Liver</tissue>
    </source>
</reference>
<keyword evidence="6 14" id="KW-1133">Transmembrane helix</keyword>
<dbReference type="PANTHER" id="PTHR11394">
    <property type="entry name" value="TASTE RECEPTOR TYPE 2"/>
    <property type="match status" value="1"/>
</dbReference>
<dbReference type="CDD" id="cd15021">
    <property type="entry name" value="7tm_TAS2R10"/>
    <property type="match status" value="1"/>
</dbReference>
<dbReference type="Pfam" id="PF05296">
    <property type="entry name" value="TAS2R"/>
    <property type="match status" value="1"/>
</dbReference>
<dbReference type="GO" id="GO:0033038">
    <property type="term" value="F:bitter taste receptor activity"/>
    <property type="evidence" value="ECO:0007669"/>
    <property type="project" value="InterPro"/>
</dbReference>
<evidence type="ECO:0000256" key="11">
    <source>
        <dbReference type="ARBA" id="ARBA00023224"/>
    </source>
</evidence>
<feature type="transmembrane region" description="Helical" evidence="14">
    <location>
        <begin position="174"/>
        <end position="200"/>
    </location>
</feature>
<evidence type="ECO:0000256" key="6">
    <source>
        <dbReference type="ARBA" id="ARBA00022989"/>
    </source>
</evidence>
<evidence type="ECO:0000256" key="1">
    <source>
        <dbReference type="ARBA" id="ARBA00004141"/>
    </source>
</evidence>
<dbReference type="GO" id="GO:0004930">
    <property type="term" value="F:G protein-coupled receptor activity"/>
    <property type="evidence" value="ECO:0007669"/>
    <property type="project" value="UniProtKB-KW"/>
</dbReference>
<evidence type="ECO:0000313" key="15">
    <source>
        <dbReference type="Proteomes" id="UP001108280"/>
    </source>
</evidence>
<feature type="transmembrane region" description="Helical" evidence="14">
    <location>
        <begin position="87"/>
        <end position="109"/>
    </location>
</feature>
<evidence type="ECO:0000256" key="8">
    <source>
        <dbReference type="ARBA" id="ARBA00023136"/>
    </source>
</evidence>
<dbReference type="GeneID" id="100771227"/>
<evidence type="ECO:0000256" key="10">
    <source>
        <dbReference type="ARBA" id="ARBA00023180"/>
    </source>
</evidence>
<keyword evidence="9 13" id="KW-0675">Receptor</keyword>
<feature type="transmembrane region" description="Helical" evidence="14">
    <location>
        <begin position="44"/>
        <end position="63"/>
    </location>
</feature>
<evidence type="ECO:0000256" key="5">
    <source>
        <dbReference type="ARBA" id="ARBA00022692"/>
    </source>
</evidence>
<feature type="transmembrane region" description="Helical" evidence="14">
    <location>
        <begin position="227"/>
        <end position="252"/>
    </location>
</feature>
<keyword evidence="15" id="KW-1185">Reference proteome</keyword>
<name>A0A9J7GJ61_CRIGR</name>
<keyword evidence="7 13" id="KW-0297">G-protein coupled receptor</keyword>
<evidence type="ECO:0000256" key="2">
    <source>
        <dbReference type="ARBA" id="ARBA00007376"/>
    </source>
</evidence>
<feature type="transmembrane region" description="Helical" evidence="14">
    <location>
        <begin position="129"/>
        <end position="148"/>
    </location>
</feature>
<evidence type="ECO:0000256" key="7">
    <source>
        <dbReference type="ARBA" id="ARBA00023040"/>
    </source>
</evidence>
<dbReference type="Proteomes" id="UP001108280">
    <property type="component" value="Chromosome 8"/>
</dbReference>
<proteinExistence type="inferred from homology"/>
<organism evidence="15 16">
    <name type="scientific">Cricetulus griseus</name>
    <name type="common">Chinese hamster</name>
    <name type="synonym">Cricetulus barabensis griseus</name>
    <dbReference type="NCBI Taxonomy" id="10029"/>
    <lineage>
        <taxon>Eukaryota</taxon>
        <taxon>Metazoa</taxon>
        <taxon>Chordata</taxon>
        <taxon>Craniata</taxon>
        <taxon>Vertebrata</taxon>
        <taxon>Euteleostomi</taxon>
        <taxon>Mammalia</taxon>
        <taxon>Eutheria</taxon>
        <taxon>Euarchontoglires</taxon>
        <taxon>Glires</taxon>
        <taxon>Rodentia</taxon>
        <taxon>Myomorpha</taxon>
        <taxon>Muroidea</taxon>
        <taxon>Cricetidae</taxon>
        <taxon>Cricetinae</taxon>
        <taxon>Cricetulus</taxon>
    </lineage>
</organism>
<keyword evidence="3 13" id="KW-0919">Taste</keyword>
<evidence type="ECO:0000256" key="14">
    <source>
        <dbReference type="SAM" id="Phobius"/>
    </source>
</evidence>
<dbReference type="PANTHER" id="PTHR11394:SF63">
    <property type="entry name" value="TASTE RECEPTOR TYPE 2 MEMBER 10"/>
    <property type="match status" value="1"/>
</dbReference>
<evidence type="ECO:0000256" key="9">
    <source>
        <dbReference type="ARBA" id="ARBA00023170"/>
    </source>
</evidence>
<dbReference type="FunFam" id="1.20.1070.10:FF:000042">
    <property type="entry name" value="Taste receptor type 2 member 7"/>
    <property type="match status" value="1"/>
</dbReference>
<accession>A0A9J7GJ61</accession>
<dbReference type="GO" id="GO:0016020">
    <property type="term" value="C:membrane"/>
    <property type="evidence" value="ECO:0007669"/>
    <property type="project" value="UniProtKB-SubCell"/>
</dbReference>
<evidence type="ECO:0000313" key="16">
    <source>
        <dbReference type="RefSeq" id="XP_027285811.1"/>
    </source>
</evidence>
<evidence type="ECO:0000256" key="3">
    <source>
        <dbReference type="ARBA" id="ARBA00022480"/>
    </source>
</evidence>
<dbReference type="Gene3D" id="1.20.1070.10">
    <property type="entry name" value="Rhodopsin 7-helix transmembrane proteins"/>
    <property type="match status" value="1"/>
</dbReference>
<comment type="subcellular location">
    <subcellularLocation>
        <location evidence="1 13">Membrane</location>
        <topology evidence="1 13">Multi-pass membrane protein</topology>
    </subcellularLocation>
</comment>
<evidence type="ECO:0000256" key="12">
    <source>
        <dbReference type="RuleBase" id="RU004423"/>
    </source>
</evidence>
<dbReference type="RefSeq" id="XP_027285811.1">
    <property type="nucleotide sequence ID" value="XM_027430010.1"/>
</dbReference>
<feature type="transmembrane region" description="Helical" evidence="14">
    <location>
        <begin position="6"/>
        <end position="32"/>
    </location>
</feature>
<feature type="transmembrane region" description="Helical" evidence="14">
    <location>
        <begin position="258"/>
        <end position="278"/>
    </location>
</feature>
<reference evidence="15" key="1">
    <citation type="journal article" date="2018" name="Biotechnol. Bioeng.">
        <title>A reference genome of the Chinese hamster based on a hybrid assembly strategy.</title>
        <authorList>
            <person name="Rupp O."/>
            <person name="MacDonald M.L."/>
            <person name="Li S."/>
            <person name="Dhiman H."/>
            <person name="Polson S."/>
            <person name="Griep S."/>
            <person name="Heffner K."/>
            <person name="Hernandez I."/>
            <person name="Brinkrolf K."/>
            <person name="Jadhav V."/>
            <person name="Samoudi M."/>
            <person name="Hao H."/>
            <person name="Kingham B."/>
            <person name="Goesmann A."/>
            <person name="Betenbaugh M.J."/>
            <person name="Lewis N.E."/>
            <person name="Borth N."/>
            <person name="Lee K.H."/>
        </authorList>
    </citation>
    <scope>NUCLEOTIDE SEQUENCE [LARGE SCALE GENOMIC DNA]</scope>
    <source>
        <strain evidence="15">17A/GY</strain>
    </source>
</reference>
<keyword evidence="4 13" id="KW-0716">Sensory transduction</keyword>
<dbReference type="OrthoDB" id="8876749at2759"/>
<keyword evidence="5 13" id="KW-0812">Transmembrane</keyword>
<comment type="similarity">
    <text evidence="2 12">Belongs to the G-protein coupled receptor T2R family.</text>
</comment>
<dbReference type="InterPro" id="IPR007960">
    <property type="entry name" value="TAS2R"/>
</dbReference>
<gene>
    <name evidence="16" type="primary">LOC100771227</name>
</gene>
<dbReference type="AlphaFoldDB" id="A0A9J7GJ61"/>
<dbReference type="KEGG" id="cge:100771227"/>
<protein>
    <recommendedName>
        <fullName evidence="13">Taste receptor type 2</fullName>
    </recommendedName>
</protein>
<keyword evidence="11 13" id="KW-0807">Transducer</keyword>
<keyword evidence="8 13" id="KW-0472">Membrane</keyword>
<reference evidence="15" key="2">
    <citation type="journal article" date="2020" name="Biotechnol. Bioeng.">
        <title>Chromosome-scale scaffolds for the Chinese hamster reference genome assembly to facilitate the study of the CHO epigenome.</title>
        <authorList>
            <person name="Hilliard W."/>
            <person name="MacDonald M."/>
            <person name="Lee K.H."/>
        </authorList>
    </citation>
    <scope>NUCLEOTIDE SEQUENCE [LARGE SCALE GENOMIC DNA]</scope>
    <source>
        <strain evidence="15">17A/GY</strain>
    </source>
</reference>
<dbReference type="RefSeq" id="XP_003510594.1">
    <property type="nucleotide sequence ID" value="XM_003510546.1"/>
</dbReference>
<keyword evidence="10" id="KW-0325">Glycoprotein</keyword>
<evidence type="ECO:0000256" key="4">
    <source>
        <dbReference type="ARBA" id="ARBA00022606"/>
    </source>
</evidence>
<evidence type="ECO:0000256" key="13">
    <source>
        <dbReference type="RuleBase" id="RU004424"/>
    </source>
</evidence>
<sequence>MLSTAEGILLFISTSEAVLGILGDTVIGFVNCNDFIKNKKLSKIGLIISGLVISRIFLAWLLITDAYTKLFSGQLISVFNITEYMNYLWIIANNLSVWFATSLSVFYFLKIANFSHHMFLWLKKRIKVVFIFLTGCLLVTWLLSFPLVGKLIQENKRNTSQQFPIKKSEFIVEYVFVNVGVIFCFMVALTACFLLIISLWRHRRRMKSHVLGFRDLNTEAHVKAMKVLISFIILYMLYFIGIAIYIFCLFIPENKLLFLFGLTIACMCPCCHSLILILTNSQLKQYSVGLLQRLRCGEKGTDLRAT</sequence>
<dbReference type="SUPFAM" id="SSF81321">
    <property type="entry name" value="Family A G protein-coupled receptor-like"/>
    <property type="match status" value="1"/>
</dbReference>